<dbReference type="AlphaFoldDB" id="A0A418W2A3"/>
<comment type="subcellular location">
    <subcellularLocation>
        <location evidence="1">Cell membrane</location>
        <topology evidence="1">Multi-pass membrane protein</topology>
    </subcellularLocation>
</comment>
<evidence type="ECO:0000256" key="2">
    <source>
        <dbReference type="ARBA" id="ARBA00005745"/>
    </source>
</evidence>
<evidence type="ECO:0000313" key="10">
    <source>
        <dbReference type="Proteomes" id="UP000283458"/>
    </source>
</evidence>
<dbReference type="OrthoDB" id="7300372at2"/>
<comment type="caution">
    <text evidence="9">The sequence shown here is derived from an EMBL/GenBank/DDBJ whole genome shotgun (WGS) entry which is preliminary data.</text>
</comment>
<dbReference type="Gene3D" id="1.20.81.30">
    <property type="entry name" value="Type II secretion system (T2SS), domain F"/>
    <property type="match status" value="2"/>
</dbReference>
<evidence type="ECO:0000256" key="4">
    <source>
        <dbReference type="ARBA" id="ARBA00022692"/>
    </source>
</evidence>
<keyword evidence="3" id="KW-1003">Cell membrane</keyword>
<comment type="similarity">
    <text evidence="2">Belongs to the GSP F family.</text>
</comment>
<feature type="transmembrane region" description="Helical" evidence="7">
    <location>
        <begin position="159"/>
        <end position="181"/>
    </location>
</feature>
<dbReference type="PANTHER" id="PTHR30012:SF0">
    <property type="entry name" value="TYPE II SECRETION SYSTEM PROTEIN F-RELATED"/>
    <property type="match status" value="1"/>
</dbReference>
<dbReference type="GO" id="GO:0005886">
    <property type="term" value="C:plasma membrane"/>
    <property type="evidence" value="ECO:0007669"/>
    <property type="project" value="UniProtKB-SubCell"/>
</dbReference>
<protein>
    <recommendedName>
        <fullName evidence="8">Type II secretion system protein GspF domain-containing protein</fullName>
    </recommendedName>
</protein>
<evidence type="ECO:0000256" key="1">
    <source>
        <dbReference type="ARBA" id="ARBA00004651"/>
    </source>
</evidence>
<dbReference type="Proteomes" id="UP000283458">
    <property type="component" value="Unassembled WGS sequence"/>
</dbReference>
<dbReference type="Pfam" id="PF00482">
    <property type="entry name" value="T2SSF"/>
    <property type="match status" value="2"/>
</dbReference>
<dbReference type="RefSeq" id="WP_119829772.1">
    <property type="nucleotide sequence ID" value="NZ_QYUL01000001.1"/>
</dbReference>
<feature type="transmembrane region" description="Helical" evidence="7">
    <location>
        <begin position="201"/>
        <end position="226"/>
    </location>
</feature>
<feature type="domain" description="Type II secretion system protein GspF" evidence="8">
    <location>
        <begin position="262"/>
        <end position="379"/>
    </location>
</feature>
<name>A0A418W2A3_9PROT</name>
<keyword evidence="10" id="KW-1185">Reference proteome</keyword>
<evidence type="ECO:0000256" key="3">
    <source>
        <dbReference type="ARBA" id="ARBA00022475"/>
    </source>
</evidence>
<keyword evidence="4 7" id="KW-0812">Transmembrane</keyword>
<dbReference type="EMBL" id="QYUL01000001">
    <property type="protein sequence ID" value="RJF84131.1"/>
    <property type="molecule type" value="Genomic_DNA"/>
</dbReference>
<feature type="transmembrane region" description="Helical" evidence="7">
    <location>
        <begin position="362"/>
        <end position="382"/>
    </location>
</feature>
<dbReference type="InterPro" id="IPR003004">
    <property type="entry name" value="GspF/PilC"/>
</dbReference>
<keyword evidence="5 7" id="KW-1133">Transmembrane helix</keyword>
<accession>A0A418W2A3</accession>
<sequence>MPRFEVRLIAAGKARTLLVDASDADAARAQVSGRGRVLAVRRRPAWSLGRTLSHNERHILFIRLASMLDSRVGLAEGLRRLAASFDGRIRRVAERMADAVEIGDDLPTAMERQPADFPLTVIALVRAGGHGVGTSEALRNAAGFEADLLKPTREFRSGLWVAVAHALLGAVTMILTTHVLTPWLLGTDLFRDARTKVDVEWIVLSSNLSTLVVLLFLGGLASVAFLNIVGRRIAPVAVDRLFRLLPVYRHIAMGLEQYVTFHKLALLIGSGVGMDKALTLTAESAGSGALGGELRQAARAVVVGRPWTDALRSIHPTDRASLAAADSRAEVARTLQALALQQRDLYLLNVGLAQPAMRGVGIVFLGLSGMVLFGLTILPMLQMADQLARQAL</sequence>
<gene>
    <name evidence="9" type="ORF">D3877_05875</name>
</gene>
<feature type="domain" description="Type II secretion system protein GspF" evidence="8">
    <location>
        <begin position="63"/>
        <end position="182"/>
    </location>
</feature>
<evidence type="ECO:0000259" key="8">
    <source>
        <dbReference type="Pfam" id="PF00482"/>
    </source>
</evidence>
<dbReference type="PANTHER" id="PTHR30012">
    <property type="entry name" value="GENERAL SECRETION PATHWAY PROTEIN"/>
    <property type="match status" value="1"/>
</dbReference>
<evidence type="ECO:0000256" key="6">
    <source>
        <dbReference type="ARBA" id="ARBA00023136"/>
    </source>
</evidence>
<dbReference type="InterPro" id="IPR042094">
    <property type="entry name" value="T2SS_GspF_sf"/>
</dbReference>
<proteinExistence type="inferred from homology"/>
<evidence type="ECO:0000256" key="7">
    <source>
        <dbReference type="SAM" id="Phobius"/>
    </source>
</evidence>
<dbReference type="InterPro" id="IPR018076">
    <property type="entry name" value="T2SS_GspF_dom"/>
</dbReference>
<evidence type="ECO:0000313" key="9">
    <source>
        <dbReference type="EMBL" id="RJF84131.1"/>
    </source>
</evidence>
<organism evidence="9 10">
    <name type="scientific">Azospirillum cavernae</name>
    <dbReference type="NCBI Taxonomy" id="2320860"/>
    <lineage>
        <taxon>Bacteria</taxon>
        <taxon>Pseudomonadati</taxon>
        <taxon>Pseudomonadota</taxon>
        <taxon>Alphaproteobacteria</taxon>
        <taxon>Rhodospirillales</taxon>
        <taxon>Azospirillaceae</taxon>
        <taxon>Azospirillum</taxon>
    </lineage>
</organism>
<evidence type="ECO:0000256" key="5">
    <source>
        <dbReference type="ARBA" id="ARBA00022989"/>
    </source>
</evidence>
<reference evidence="9 10" key="1">
    <citation type="submission" date="2018-09" db="EMBL/GenBank/DDBJ databases">
        <authorList>
            <person name="Zhu H."/>
        </authorList>
    </citation>
    <scope>NUCLEOTIDE SEQUENCE [LARGE SCALE GENOMIC DNA]</scope>
    <source>
        <strain evidence="9 10">K2W22B-5</strain>
    </source>
</reference>
<keyword evidence="6 7" id="KW-0472">Membrane</keyword>